<evidence type="ECO:0000313" key="3">
    <source>
        <dbReference type="Proteomes" id="UP000279833"/>
    </source>
</evidence>
<dbReference type="Pfam" id="PF23055">
    <property type="entry name" value="DUF7041"/>
    <property type="match status" value="1"/>
</dbReference>
<keyword evidence="3" id="KW-1185">Reference proteome</keyword>
<name>A0A183KVD8_9TREM</name>
<dbReference type="InterPro" id="IPR055469">
    <property type="entry name" value="DUF7041"/>
</dbReference>
<dbReference type="WBParaSite" id="SCUD_0001903401-mRNA-1">
    <property type="protein sequence ID" value="SCUD_0001903401-mRNA-1"/>
    <property type="gene ID" value="SCUD_0001903401"/>
</dbReference>
<dbReference type="PANTHER" id="PTHR33053:SF9">
    <property type="entry name" value="AGAP000105-PA"/>
    <property type="match status" value="1"/>
</dbReference>
<evidence type="ECO:0000313" key="2">
    <source>
        <dbReference type="EMBL" id="VDP67828.1"/>
    </source>
</evidence>
<sequence length="491" mass="55946">MRISGNWLCKIRFTGLKLQWNYDGPSLFKSSNQQLWPILGHITTSLVNNVFIVGIYGGEVKPSDFNDISAAPMTELRELLTDLAINRLNGMDESIFSSISLALELCKNHTTCDFQRKCRSLYEASVWKATECRDRIIYNVHSLKHIAEHVIGHRSSESFSAFPFESYMRKIRRSVHCGFAAAKQAAQRYTEKVYFQSLLDQDVADNLTEPGGCLTNFNDYLCTSEELEVAEVEAGFAPVDFLVVNTLTGKRSPIEKKGCAVMTVKMLKMIMKAAAELSNKTDKLIAFNKRSSMGVMDRRTDQVDKSTIAFALRTHEELRSCEVGLDELKFRDQFLKTLSPPLSRLMPFWPDDIEAWFCYAEADFSEHGVNDTRAQFLAVVKALLREFNRYVTPSMLTSDVSEPYEILKRSILKRGELTDRQRLDQLLNNIDLQHGSATDMLQRMREVIGPRTFDEGLFKQLFLSKPPQQEQAVLVSFQNNALDELHLPIES</sequence>
<feature type="domain" description="DUF7041" evidence="1">
    <location>
        <begin position="346"/>
        <end position="428"/>
    </location>
</feature>
<proteinExistence type="predicted"/>
<protein>
    <submittedName>
        <fullName evidence="4">Protein kinase domain-containing protein</fullName>
    </submittedName>
</protein>
<dbReference type="AlphaFoldDB" id="A0A183KVD8"/>
<evidence type="ECO:0000259" key="1">
    <source>
        <dbReference type="Pfam" id="PF23055"/>
    </source>
</evidence>
<organism evidence="4">
    <name type="scientific">Schistosoma curassoni</name>
    <dbReference type="NCBI Taxonomy" id="6186"/>
    <lineage>
        <taxon>Eukaryota</taxon>
        <taxon>Metazoa</taxon>
        <taxon>Spiralia</taxon>
        <taxon>Lophotrochozoa</taxon>
        <taxon>Platyhelminthes</taxon>
        <taxon>Trematoda</taxon>
        <taxon>Digenea</taxon>
        <taxon>Strigeidida</taxon>
        <taxon>Schistosomatoidea</taxon>
        <taxon>Schistosomatidae</taxon>
        <taxon>Schistosoma</taxon>
    </lineage>
</organism>
<evidence type="ECO:0000313" key="4">
    <source>
        <dbReference type="WBParaSite" id="SCUD_0001903401-mRNA-1"/>
    </source>
</evidence>
<reference evidence="2 3" key="2">
    <citation type="submission" date="2018-11" db="EMBL/GenBank/DDBJ databases">
        <authorList>
            <consortium name="Pathogen Informatics"/>
        </authorList>
    </citation>
    <scope>NUCLEOTIDE SEQUENCE [LARGE SCALE GENOMIC DNA]</scope>
    <source>
        <strain evidence="2">Dakar</strain>
        <strain evidence="3">Dakar, Senegal</strain>
    </source>
</reference>
<dbReference type="PANTHER" id="PTHR33053">
    <property type="entry name" value="PROTEIN, PUTATIVE-RELATED"/>
    <property type="match status" value="1"/>
</dbReference>
<dbReference type="EMBL" id="UZAK01041873">
    <property type="protein sequence ID" value="VDP67828.1"/>
    <property type="molecule type" value="Genomic_DNA"/>
</dbReference>
<accession>A0A183KVD8</accession>
<reference evidence="4" key="1">
    <citation type="submission" date="2016-06" db="UniProtKB">
        <authorList>
            <consortium name="WormBaseParasite"/>
        </authorList>
    </citation>
    <scope>IDENTIFICATION</scope>
</reference>
<dbReference type="Proteomes" id="UP000279833">
    <property type="component" value="Unassembled WGS sequence"/>
</dbReference>
<gene>
    <name evidence="2" type="ORF">SCUD_LOCUS19031</name>
</gene>